<protein>
    <submittedName>
        <fullName evidence="2">Uncharacterized protein</fullName>
    </submittedName>
</protein>
<keyword evidence="3" id="KW-1185">Reference proteome</keyword>
<evidence type="ECO:0000313" key="2">
    <source>
        <dbReference type="EMBL" id="KAJ8395540.1"/>
    </source>
</evidence>
<name>A0AAD7S406_9TELE</name>
<comment type="caution">
    <text evidence="2">The sequence shown here is derived from an EMBL/GenBank/DDBJ whole genome shotgun (WGS) entry which is preliminary data.</text>
</comment>
<accession>A0AAD7S406</accession>
<reference evidence="2" key="1">
    <citation type="journal article" date="2023" name="Science">
        <title>Genome structures resolve the early diversification of teleost fishes.</title>
        <authorList>
            <person name="Parey E."/>
            <person name="Louis A."/>
            <person name="Montfort J."/>
            <person name="Bouchez O."/>
            <person name="Roques C."/>
            <person name="Iampietro C."/>
            <person name="Lluch J."/>
            <person name="Castinel A."/>
            <person name="Donnadieu C."/>
            <person name="Desvignes T."/>
            <person name="Floi Bucao C."/>
            <person name="Jouanno E."/>
            <person name="Wen M."/>
            <person name="Mejri S."/>
            <person name="Dirks R."/>
            <person name="Jansen H."/>
            <person name="Henkel C."/>
            <person name="Chen W.J."/>
            <person name="Zahm M."/>
            <person name="Cabau C."/>
            <person name="Klopp C."/>
            <person name="Thompson A.W."/>
            <person name="Robinson-Rechavi M."/>
            <person name="Braasch I."/>
            <person name="Lecointre G."/>
            <person name="Bobe J."/>
            <person name="Postlethwait J.H."/>
            <person name="Berthelot C."/>
            <person name="Roest Crollius H."/>
            <person name="Guiguen Y."/>
        </authorList>
    </citation>
    <scope>NUCLEOTIDE SEQUENCE</scope>
    <source>
        <strain evidence="2">NC1722</strain>
    </source>
</reference>
<dbReference type="Proteomes" id="UP001221898">
    <property type="component" value="Unassembled WGS sequence"/>
</dbReference>
<dbReference type="EMBL" id="JAINUG010000115">
    <property type="protein sequence ID" value="KAJ8395540.1"/>
    <property type="molecule type" value="Genomic_DNA"/>
</dbReference>
<evidence type="ECO:0000256" key="1">
    <source>
        <dbReference type="SAM" id="MobiDB-lite"/>
    </source>
</evidence>
<organism evidence="2 3">
    <name type="scientific">Aldrovandia affinis</name>
    <dbReference type="NCBI Taxonomy" id="143900"/>
    <lineage>
        <taxon>Eukaryota</taxon>
        <taxon>Metazoa</taxon>
        <taxon>Chordata</taxon>
        <taxon>Craniata</taxon>
        <taxon>Vertebrata</taxon>
        <taxon>Euteleostomi</taxon>
        <taxon>Actinopterygii</taxon>
        <taxon>Neopterygii</taxon>
        <taxon>Teleostei</taxon>
        <taxon>Notacanthiformes</taxon>
        <taxon>Halosauridae</taxon>
        <taxon>Aldrovandia</taxon>
    </lineage>
</organism>
<dbReference type="AlphaFoldDB" id="A0AAD7S406"/>
<gene>
    <name evidence="2" type="ORF">AAFF_G00030210</name>
</gene>
<evidence type="ECO:0000313" key="3">
    <source>
        <dbReference type="Proteomes" id="UP001221898"/>
    </source>
</evidence>
<feature type="region of interest" description="Disordered" evidence="1">
    <location>
        <begin position="16"/>
        <end position="53"/>
    </location>
</feature>
<proteinExistence type="predicted"/>
<sequence length="107" mass="11498">MYFCTDAICVEGSLPRAVTGGDSSDCSRSDDQTSDSSPSPPGDGRGPSRSAPAARLPIRLINNACVAPAPKDWRARRLFPAKRLPLRYERICHGARVAFTMPRVPGA</sequence>